<evidence type="ECO:0000256" key="6">
    <source>
        <dbReference type="ARBA" id="ARBA00023078"/>
    </source>
</evidence>
<keyword evidence="5 10" id="KW-1133">Transmembrane helix</keyword>
<keyword evidence="4 10" id="KW-0249">Electron transport</keyword>
<dbReference type="EMBL" id="KX284728">
    <property type="protein sequence ID" value="ASK39586.1"/>
    <property type="molecule type" value="Genomic_DNA"/>
</dbReference>
<comment type="similarity">
    <text evidence="10">Belongs to the PetL family.</text>
</comment>
<keyword evidence="6 10" id="KW-0793">Thylakoid</keyword>
<sequence>MSIVFSYIFLMVCFFALSLGLFVSLKSIKLI</sequence>
<evidence type="ECO:0000256" key="5">
    <source>
        <dbReference type="ARBA" id="ARBA00022989"/>
    </source>
</evidence>
<evidence type="ECO:0000256" key="7">
    <source>
        <dbReference type="ARBA" id="ARBA00023136"/>
    </source>
</evidence>
<reference evidence="12" key="1">
    <citation type="journal article" date="2016" name="BMC Biol.">
        <title>Parallel evolution of highly conserved plastid genome architecture in red seaweeds and seed plants.</title>
        <authorList>
            <person name="Lee J."/>
            <person name="Cho C.H."/>
            <person name="Park S.I."/>
            <person name="Choi J.W."/>
            <person name="Song H.S."/>
            <person name="West J.A."/>
            <person name="Bhattacharya D."/>
            <person name="Yoon H.S."/>
        </authorList>
    </citation>
    <scope>NUCLEOTIDE SEQUENCE</scope>
</reference>
<keyword evidence="10" id="KW-0602">Photosynthesis</keyword>
<keyword evidence="3 10" id="KW-0812">Transmembrane</keyword>
<keyword evidence="11" id="KW-0150">Chloroplast</keyword>
<organism evidence="11">
    <name type="scientific">Rhodochaete parvula</name>
    <dbReference type="NCBI Taxonomy" id="110510"/>
    <lineage>
        <taxon>Eukaryota</taxon>
        <taxon>Rhodophyta</taxon>
        <taxon>Compsopogonophyceae</taxon>
        <taxon>Rhodochaetales</taxon>
        <taxon>Rhodochaetaceae</taxon>
        <taxon>Rhodochaete</taxon>
    </lineage>
</organism>
<accession>A0A1X9PUZ4</accession>
<feature type="transmembrane region" description="Helical" evidence="10">
    <location>
        <begin position="6"/>
        <end position="25"/>
    </location>
</feature>
<evidence type="ECO:0000256" key="2">
    <source>
        <dbReference type="ARBA" id="ARBA00022448"/>
    </source>
</evidence>
<comment type="subcellular location">
    <subcellularLocation>
        <location evidence="10">Cellular thylakoid membrane</location>
        <topology evidence="10">Single-pass membrane protein</topology>
    </subcellularLocation>
    <subcellularLocation>
        <location evidence="1">Membrane</location>
        <topology evidence="1">Single-pass membrane protein</topology>
    </subcellularLocation>
</comment>
<dbReference type="Pfam" id="PF05115">
    <property type="entry name" value="PetL"/>
    <property type="match status" value="1"/>
</dbReference>
<keyword evidence="7 10" id="KW-0472">Membrane</keyword>
<proteinExistence type="inferred from homology"/>
<evidence type="ECO:0000313" key="12">
    <source>
        <dbReference type="EMBL" id="ASK39586.1"/>
    </source>
</evidence>
<gene>
    <name evidence="10 11" type="primary">petL</name>
    <name evidence="12" type="ORF">Rhodc_041</name>
</gene>
<dbReference type="GO" id="GO:0042651">
    <property type="term" value="C:thylakoid membrane"/>
    <property type="evidence" value="ECO:0007669"/>
    <property type="project" value="UniProtKB-UniRule"/>
</dbReference>
<reference evidence="11" key="2">
    <citation type="submission" date="2017-03" db="EMBL/GenBank/DDBJ databases">
        <title>The new red algal subphylum Proteorhodophytina comprises the largest and most divergent plastid genomes known.</title>
        <authorList>
            <person name="Munoz-Gomez S.A."/>
            <person name="Mejia-Franco F.G."/>
            <person name="Durnin K."/>
            <person name="Morgan C."/>
            <person name="Grisdale C.J."/>
            <person name="Archibald J.M."/>
            <person name="Slamovits C.H."/>
        </authorList>
    </citation>
    <scope>NUCLEOTIDE SEQUENCE</scope>
    <source>
        <strain evidence="11">UTEX LB2715</strain>
    </source>
</reference>
<comment type="function">
    <text evidence="8 10">Component of the cytochrome b6-f complex, which mediates electron transfer between photosystem II (PSII) and photosystem I (PSI), cyclic electron flow around PSI, and state transitions. PetL is important for photoautotrophic growth as well as for electron transfer efficiency and stability of the cytochrome b6-f complex.</text>
</comment>
<protein>
    <recommendedName>
        <fullName evidence="10">Cytochrome b6-f complex subunit 6</fullName>
    </recommendedName>
    <alternativeName>
        <fullName evidence="10">Cytochrome b6-f complex subunit PetL</fullName>
    </alternativeName>
    <alternativeName>
        <fullName evidence="10">Cytochrome b6-f complex subunit VI</fullName>
    </alternativeName>
</protein>
<evidence type="ECO:0000256" key="4">
    <source>
        <dbReference type="ARBA" id="ARBA00022982"/>
    </source>
</evidence>
<dbReference type="HAMAP" id="MF_00433">
    <property type="entry name" value="Cytb6_f_PetL"/>
    <property type="match status" value="1"/>
</dbReference>
<dbReference type="GO" id="GO:0009512">
    <property type="term" value="C:cytochrome b6f complex"/>
    <property type="evidence" value="ECO:0007669"/>
    <property type="project" value="InterPro"/>
</dbReference>
<dbReference type="AlphaFoldDB" id="A0A1X9PUZ4"/>
<dbReference type="GO" id="GO:0009055">
    <property type="term" value="F:electron transfer activity"/>
    <property type="evidence" value="ECO:0007669"/>
    <property type="project" value="InterPro"/>
</dbReference>
<evidence type="ECO:0000256" key="3">
    <source>
        <dbReference type="ARBA" id="ARBA00022692"/>
    </source>
</evidence>
<dbReference type="EMBL" id="KY709212">
    <property type="protein sequence ID" value="ARO91337.1"/>
    <property type="molecule type" value="Genomic_DNA"/>
</dbReference>
<dbReference type="GO" id="GO:0015979">
    <property type="term" value="P:photosynthesis"/>
    <property type="evidence" value="ECO:0007669"/>
    <property type="project" value="UniProtKB-KW"/>
</dbReference>
<evidence type="ECO:0000256" key="1">
    <source>
        <dbReference type="ARBA" id="ARBA00004167"/>
    </source>
</evidence>
<evidence type="ECO:0000313" key="11">
    <source>
        <dbReference type="EMBL" id="ARO91337.1"/>
    </source>
</evidence>
<keyword evidence="2 10" id="KW-0813">Transport</keyword>
<evidence type="ECO:0000256" key="10">
    <source>
        <dbReference type="HAMAP-Rule" id="MF_00433"/>
    </source>
</evidence>
<name>A0A1X9PUZ4_9RHOD</name>
<geneLocation type="plastid" evidence="11"/>
<evidence type="ECO:0000256" key="8">
    <source>
        <dbReference type="ARBA" id="ARBA00025197"/>
    </source>
</evidence>
<comment type="subunit">
    <text evidence="9 10">The 4 large subunits of the cytochrome b6-f complex are cytochrome b6, subunit IV (17 kDa polypeptide, PetD), cytochrome f and the Rieske protein, while the 4 small subunits are PetG, PetL, PetM and PetN. The complex functions as a dimer.</text>
</comment>
<keyword evidence="11" id="KW-0934">Plastid</keyword>
<reference evidence="12" key="3">
    <citation type="submission" date="2017-07" db="EMBL/GenBank/DDBJ databases">
        <authorList>
            <person name="Sun Z.S."/>
            <person name="Albrecht U."/>
            <person name="Echele G."/>
            <person name="Lee C.C."/>
        </authorList>
    </citation>
    <scope>NUCLEOTIDE SEQUENCE</scope>
</reference>
<dbReference type="InterPro" id="IPR007802">
    <property type="entry name" value="Cyt_b6/f_cplx_su6"/>
</dbReference>
<evidence type="ECO:0000256" key="9">
    <source>
        <dbReference type="ARBA" id="ARBA00025834"/>
    </source>
</evidence>